<sequence length="92" mass="9897">MSGSRELLADWKGERCEREMEAGGKSLSSAGTGAPVPWTGGAVLANIQPSPCSTTSSTHKQRQSLKPLLPFAAIRLQPPRFRPVFFVSRKSG</sequence>
<dbReference type="AlphaFoldDB" id="A0A9W7TTJ7"/>
<evidence type="ECO:0000313" key="2">
    <source>
        <dbReference type="Proteomes" id="UP001059041"/>
    </source>
</evidence>
<comment type="caution">
    <text evidence="1">The sequence shown here is derived from an EMBL/GenBank/DDBJ whole genome shotgun (WGS) entry which is preliminary data.</text>
</comment>
<organism evidence="1 2">
    <name type="scientific">Triplophysa rosa</name>
    <name type="common">Cave loach</name>
    <dbReference type="NCBI Taxonomy" id="992332"/>
    <lineage>
        <taxon>Eukaryota</taxon>
        <taxon>Metazoa</taxon>
        <taxon>Chordata</taxon>
        <taxon>Craniata</taxon>
        <taxon>Vertebrata</taxon>
        <taxon>Euteleostomi</taxon>
        <taxon>Actinopterygii</taxon>
        <taxon>Neopterygii</taxon>
        <taxon>Teleostei</taxon>
        <taxon>Ostariophysi</taxon>
        <taxon>Cypriniformes</taxon>
        <taxon>Nemacheilidae</taxon>
        <taxon>Triplophysa</taxon>
    </lineage>
</organism>
<proteinExistence type="predicted"/>
<protein>
    <submittedName>
        <fullName evidence="1">Zinc finger protein AEBP2-like</fullName>
    </submittedName>
</protein>
<gene>
    <name evidence="1" type="ORF">IRJ41_004302</name>
</gene>
<evidence type="ECO:0000313" key="1">
    <source>
        <dbReference type="EMBL" id="KAI7803232.1"/>
    </source>
</evidence>
<accession>A0A9W7TTJ7</accession>
<reference evidence="1" key="1">
    <citation type="submission" date="2021-02" db="EMBL/GenBank/DDBJ databases">
        <title>Comparative genomics reveals that relaxation of natural selection precedes convergent phenotypic evolution of cavefish.</title>
        <authorList>
            <person name="Peng Z."/>
        </authorList>
    </citation>
    <scope>NUCLEOTIDE SEQUENCE</scope>
    <source>
        <tissue evidence="1">Muscle</tissue>
    </source>
</reference>
<dbReference type="Proteomes" id="UP001059041">
    <property type="component" value="Linkage Group LG11"/>
</dbReference>
<name>A0A9W7TTJ7_TRIRA</name>
<dbReference type="EMBL" id="JAFHDT010000011">
    <property type="protein sequence ID" value="KAI7803232.1"/>
    <property type="molecule type" value="Genomic_DNA"/>
</dbReference>
<keyword evidence="2" id="KW-1185">Reference proteome</keyword>